<evidence type="ECO:0000259" key="9">
    <source>
        <dbReference type="PROSITE" id="PS50909"/>
    </source>
</evidence>
<keyword evidence="11" id="KW-1185">Reference proteome</keyword>
<feature type="transmembrane region" description="Helical" evidence="7">
    <location>
        <begin position="464"/>
        <end position="484"/>
    </location>
</feature>
<reference evidence="10" key="1">
    <citation type="submission" date="2024-02" db="EMBL/GenBank/DDBJ databases">
        <authorList>
            <consortium name="ELIXIR-Norway"/>
            <consortium name="Elixir Norway"/>
        </authorList>
    </citation>
    <scope>NUCLEOTIDE SEQUENCE</scope>
</reference>
<evidence type="ECO:0000256" key="3">
    <source>
        <dbReference type="ARBA" id="ARBA00022448"/>
    </source>
</evidence>
<dbReference type="SUPFAM" id="SSF48464">
    <property type="entry name" value="ENTH/VHS domain"/>
    <property type="match status" value="1"/>
</dbReference>
<feature type="domain" description="GAT" evidence="9">
    <location>
        <begin position="185"/>
        <end position="273"/>
    </location>
</feature>
<feature type="compositionally biased region" description="Pro residues" evidence="6">
    <location>
        <begin position="335"/>
        <end position="346"/>
    </location>
</feature>
<dbReference type="Pfam" id="PF13386">
    <property type="entry name" value="DsbD_2"/>
    <property type="match status" value="1"/>
</dbReference>
<dbReference type="SMART" id="SM00288">
    <property type="entry name" value="VHS"/>
    <property type="match status" value="1"/>
</dbReference>
<feature type="domain" description="VHS" evidence="8">
    <location>
        <begin position="10"/>
        <end position="139"/>
    </location>
</feature>
<evidence type="ECO:0000256" key="6">
    <source>
        <dbReference type="SAM" id="MobiDB-lite"/>
    </source>
</evidence>
<feature type="transmembrane region" description="Helical" evidence="7">
    <location>
        <begin position="582"/>
        <end position="604"/>
    </location>
</feature>
<evidence type="ECO:0000259" key="8">
    <source>
        <dbReference type="PROSITE" id="PS50179"/>
    </source>
</evidence>
<dbReference type="InterPro" id="IPR002014">
    <property type="entry name" value="VHS_dom"/>
</dbReference>
<dbReference type="InterPro" id="IPR038425">
    <property type="entry name" value="GAT_sf"/>
</dbReference>
<name>A0ABP0VWI9_9BRYO</name>
<comment type="subcellular location">
    <subcellularLocation>
        <location evidence="1">Membrane</location>
        <topology evidence="1">Peripheral membrane protein</topology>
    </subcellularLocation>
</comment>
<dbReference type="PANTHER" id="PTHR45898:SF4">
    <property type="entry name" value="TARGET OF MYB PROTEIN 1"/>
    <property type="match status" value="1"/>
</dbReference>
<keyword evidence="7" id="KW-1133">Transmembrane helix</keyword>
<dbReference type="Pfam" id="PF00790">
    <property type="entry name" value="VHS"/>
    <property type="match status" value="1"/>
</dbReference>
<keyword evidence="3" id="KW-0813">Transport</keyword>
<dbReference type="PANTHER" id="PTHR45898">
    <property type="entry name" value="TOM1-LIKE PROTEIN"/>
    <property type="match status" value="1"/>
</dbReference>
<dbReference type="SUPFAM" id="SSF89009">
    <property type="entry name" value="GAT-like domain"/>
    <property type="match status" value="1"/>
</dbReference>
<comment type="similarity">
    <text evidence="2">Belongs to the TOM1 family.</text>
</comment>
<dbReference type="InterPro" id="IPR044836">
    <property type="entry name" value="TOL_plant"/>
</dbReference>
<protein>
    <recommendedName>
        <fullName evidence="12">VHS domain-containing protein</fullName>
    </recommendedName>
</protein>
<dbReference type="CDD" id="cd03561">
    <property type="entry name" value="VHS"/>
    <property type="match status" value="1"/>
</dbReference>
<dbReference type="Proteomes" id="UP001497444">
    <property type="component" value="Chromosome 11"/>
</dbReference>
<dbReference type="PROSITE" id="PS50179">
    <property type="entry name" value="VHS"/>
    <property type="match status" value="1"/>
</dbReference>
<feature type="region of interest" description="Disordered" evidence="6">
    <location>
        <begin position="270"/>
        <end position="354"/>
    </location>
</feature>
<evidence type="ECO:0008006" key="12">
    <source>
        <dbReference type="Google" id="ProtNLM"/>
    </source>
</evidence>
<dbReference type="Gene3D" id="1.25.40.90">
    <property type="match status" value="1"/>
</dbReference>
<dbReference type="EMBL" id="OZ020106">
    <property type="protein sequence ID" value="CAK9258286.1"/>
    <property type="molecule type" value="Genomic_DNA"/>
</dbReference>
<evidence type="ECO:0000256" key="2">
    <source>
        <dbReference type="ARBA" id="ARBA00007708"/>
    </source>
</evidence>
<feature type="compositionally biased region" description="Low complexity" evidence="6">
    <location>
        <begin position="301"/>
        <end position="317"/>
    </location>
</feature>
<evidence type="ECO:0000256" key="4">
    <source>
        <dbReference type="ARBA" id="ARBA00022927"/>
    </source>
</evidence>
<evidence type="ECO:0000256" key="5">
    <source>
        <dbReference type="ARBA" id="ARBA00023136"/>
    </source>
</evidence>
<keyword evidence="4" id="KW-0653">Protein transport</keyword>
<dbReference type="Gene3D" id="1.20.58.160">
    <property type="match status" value="1"/>
</dbReference>
<keyword evidence="7" id="KW-0812">Transmembrane</keyword>
<evidence type="ECO:0000256" key="1">
    <source>
        <dbReference type="ARBA" id="ARBA00004170"/>
    </source>
</evidence>
<gene>
    <name evidence="10" type="ORF">CSSPJE1EN1_LOCUS3764</name>
</gene>
<dbReference type="InterPro" id="IPR008942">
    <property type="entry name" value="ENTH_VHS"/>
</dbReference>
<dbReference type="Pfam" id="PF03127">
    <property type="entry name" value="GAT"/>
    <property type="match status" value="1"/>
</dbReference>
<feature type="transmembrane region" description="Helical" evidence="7">
    <location>
        <begin position="496"/>
        <end position="513"/>
    </location>
</feature>
<dbReference type="InterPro" id="IPR039447">
    <property type="entry name" value="UreH-like_TM_dom"/>
</dbReference>
<proteinExistence type="inferred from homology"/>
<evidence type="ECO:0000313" key="11">
    <source>
        <dbReference type="Proteomes" id="UP001497444"/>
    </source>
</evidence>
<dbReference type="CDD" id="cd14231">
    <property type="entry name" value="GAT_GGA-like_plant"/>
    <property type="match status" value="1"/>
</dbReference>
<evidence type="ECO:0000256" key="7">
    <source>
        <dbReference type="SAM" id="Phobius"/>
    </source>
</evidence>
<dbReference type="PROSITE" id="PS50909">
    <property type="entry name" value="GAT"/>
    <property type="match status" value="1"/>
</dbReference>
<sequence>MTAASLVERATNDLLLGPDWALNLDICDMINNDPGQAKDVIKQLKKRITNKNAAIQILALTVFETLVKNCGDSVHQQIAEKDVLHEMVKIVKKKADLHVREKILELLDAWQEAFGGQKGRYPQYYVAYDELRRAGVDFPERASEPSVPIFTPPRQPTPPVIGYPVGSESDLVTPTAPGGAVAPETTPGMSLTDIATAHSMIEILTDMLSALDPQDGAAVKGEVISELVDQCRTNQRYVMALVNTTSDEELLGQGLELNDDLQRVLAKHDAIASGSPSPPQPLAVTLPRFDHEDDEPEDDFAQLAHRSSSRSRLQAQRNNTPPPPPGIGLSAGLPIGPPLTLPPPPQSNKKVGPASRYAEKHEQTVDLLSGELYVVLGVLIVLSRRPGLATAAVETQRFVGGEVAASSSGVLSKELGRGGGRLLASAWTGLIAGGLHTLTGPDHLAALAPLCIGRSRLQSFSVGALWGCGHDAGQILFGLIFLSLKDRLHLELIQTWAARVVGLTLIIIGAMGIREAHEVLEDVPALAEGDILSSNTLEGGVNRTPGKKSVGHTTFLTGIVYGLQPDALLVILPALSLPSRMAGAAFLGMFLLGTVLAMGSYTAFVSTLSHALQERIPRITHRLIVGSSLIAIGLGLAVLVGEIFGVNLF</sequence>
<accession>A0ABP0VWI9</accession>
<organism evidence="10 11">
    <name type="scientific">Sphagnum jensenii</name>
    <dbReference type="NCBI Taxonomy" id="128206"/>
    <lineage>
        <taxon>Eukaryota</taxon>
        <taxon>Viridiplantae</taxon>
        <taxon>Streptophyta</taxon>
        <taxon>Embryophyta</taxon>
        <taxon>Bryophyta</taxon>
        <taxon>Sphagnophytina</taxon>
        <taxon>Sphagnopsida</taxon>
        <taxon>Sphagnales</taxon>
        <taxon>Sphagnaceae</taxon>
        <taxon>Sphagnum</taxon>
    </lineage>
</organism>
<dbReference type="InterPro" id="IPR004152">
    <property type="entry name" value="GAT_dom"/>
</dbReference>
<evidence type="ECO:0000313" key="10">
    <source>
        <dbReference type="EMBL" id="CAK9258286.1"/>
    </source>
</evidence>
<feature type="transmembrane region" description="Helical" evidence="7">
    <location>
        <begin position="624"/>
        <end position="646"/>
    </location>
</feature>
<keyword evidence="5 7" id="KW-0472">Membrane</keyword>